<dbReference type="SUPFAM" id="SSF54211">
    <property type="entry name" value="Ribosomal protein S5 domain 2-like"/>
    <property type="match status" value="1"/>
</dbReference>
<dbReference type="InterPro" id="IPR020568">
    <property type="entry name" value="Ribosomal_Su5_D2-typ_SF"/>
</dbReference>
<comment type="similarity">
    <text evidence="14 15 18">Belongs to the peptidase S16 family.</text>
</comment>
<comment type="catalytic activity">
    <reaction evidence="9 14 15 18">
        <text>Hydrolysis of proteins in presence of ATP.</text>
        <dbReference type="EC" id="3.4.21.53"/>
    </reaction>
</comment>
<dbReference type="Gene3D" id="3.30.230.10">
    <property type="match status" value="1"/>
</dbReference>
<dbReference type="PROSITE" id="PS51786">
    <property type="entry name" value="LON_PROTEOLYTIC"/>
    <property type="match status" value="1"/>
</dbReference>
<keyword evidence="2 14" id="KW-0963">Cytoplasm</keyword>
<dbReference type="PROSITE" id="PS51787">
    <property type="entry name" value="LON_N"/>
    <property type="match status" value="1"/>
</dbReference>
<protein>
    <recommendedName>
        <fullName evidence="12 14">Lon protease</fullName>
        <ecNumber evidence="11 14">3.4.21.53</ecNumber>
    </recommendedName>
    <alternativeName>
        <fullName evidence="13 14">ATP-dependent protease La</fullName>
    </alternativeName>
</protein>
<dbReference type="GO" id="GO:0043565">
    <property type="term" value="F:sequence-specific DNA binding"/>
    <property type="evidence" value="ECO:0007669"/>
    <property type="project" value="UniProtKB-UniRule"/>
</dbReference>
<dbReference type="SUPFAM" id="SSF88697">
    <property type="entry name" value="PUA domain-like"/>
    <property type="match status" value="1"/>
</dbReference>
<evidence type="ECO:0000313" key="21">
    <source>
        <dbReference type="EMBL" id="KXB67067.1"/>
    </source>
</evidence>
<evidence type="ECO:0000256" key="10">
    <source>
        <dbReference type="ARBA" id="ARBA00053875"/>
    </source>
</evidence>
<gene>
    <name evidence="14" type="primary">lon</name>
    <name evidence="21" type="ORF">HMPREF1863_00793</name>
</gene>
<evidence type="ECO:0000256" key="7">
    <source>
        <dbReference type="ARBA" id="ARBA00022840"/>
    </source>
</evidence>
<dbReference type="Gene3D" id="1.10.8.60">
    <property type="match status" value="1"/>
</dbReference>
<dbReference type="GO" id="GO:0005737">
    <property type="term" value="C:cytoplasm"/>
    <property type="evidence" value="ECO:0007669"/>
    <property type="project" value="UniProtKB-SubCell"/>
</dbReference>
<dbReference type="InterPro" id="IPR027065">
    <property type="entry name" value="Lon_Prtase"/>
</dbReference>
<dbReference type="InterPro" id="IPR003111">
    <property type="entry name" value="Lon_prtase_N"/>
</dbReference>
<dbReference type="Pfam" id="PF00004">
    <property type="entry name" value="AAA"/>
    <property type="match status" value="1"/>
</dbReference>
<dbReference type="Pfam" id="PF22667">
    <property type="entry name" value="Lon_lid"/>
    <property type="match status" value="1"/>
</dbReference>
<dbReference type="InterPro" id="IPR014721">
    <property type="entry name" value="Ribsml_uS5_D2-typ_fold_subgr"/>
</dbReference>
<dbReference type="GO" id="GO:0006515">
    <property type="term" value="P:protein quality control for misfolded or incompletely synthesized proteins"/>
    <property type="evidence" value="ECO:0007669"/>
    <property type="project" value="UniProtKB-UniRule"/>
</dbReference>
<feature type="domain" description="Lon proteolytic" evidence="19">
    <location>
        <begin position="592"/>
        <end position="773"/>
    </location>
</feature>
<dbReference type="CDD" id="cd19500">
    <property type="entry name" value="RecA-like_Lon"/>
    <property type="match status" value="1"/>
</dbReference>
<dbReference type="InterPro" id="IPR054594">
    <property type="entry name" value="Lon_lid"/>
</dbReference>
<dbReference type="GO" id="GO:0016887">
    <property type="term" value="F:ATP hydrolysis activity"/>
    <property type="evidence" value="ECO:0007669"/>
    <property type="project" value="UniProtKB-UniRule"/>
</dbReference>
<reference evidence="22" key="1">
    <citation type="submission" date="2016-01" db="EMBL/GenBank/DDBJ databases">
        <authorList>
            <person name="Mitreva M."/>
            <person name="Pepin K.H."/>
            <person name="Mihindukulasuriya K.A."/>
            <person name="Fulton R."/>
            <person name="Fronick C."/>
            <person name="O'Laughlin M."/>
            <person name="Miner T."/>
            <person name="Herter B."/>
            <person name="Rosa B.A."/>
            <person name="Cordes M."/>
            <person name="Tomlinson C."/>
            <person name="Wollam A."/>
            <person name="Palsikar V.B."/>
            <person name="Mardis E.R."/>
            <person name="Wilson R.K."/>
        </authorList>
    </citation>
    <scope>NUCLEOTIDE SEQUENCE [LARGE SCALE GENOMIC DNA]</scope>
    <source>
        <strain evidence="22">DNF00729</strain>
    </source>
</reference>
<dbReference type="Gene3D" id="3.40.50.300">
    <property type="entry name" value="P-loop containing nucleotide triphosphate hydrolases"/>
    <property type="match status" value="1"/>
</dbReference>
<dbReference type="InterPro" id="IPR027417">
    <property type="entry name" value="P-loop_NTPase"/>
</dbReference>
<evidence type="ECO:0000259" key="19">
    <source>
        <dbReference type="PROSITE" id="PS51786"/>
    </source>
</evidence>
<keyword evidence="3 14" id="KW-0645">Protease</keyword>
<dbReference type="GO" id="GO:0004176">
    <property type="term" value="F:ATP-dependent peptidase activity"/>
    <property type="evidence" value="ECO:0007669"/>
    <property type="project" value="UniProtKB-UniRule"/>
</dbReference>
<dbReference type="Gene3D" id="1.20.5.5270">
    <property type="match status" value="1"/>
</dbReference>
<keyword evidence="7 14" id="KW-0067">ATP-binding</keyword>
<proteinExistence type="evidence at transcript level"/>
<dbReference type="Gene3D" id="2.30.130.40">
    <property type="entry name" value="LON domain-like"/>
    <property type="match status" value="1"/>
</dbReference>
<comment type="function">
    <text evidence="10 14">ATP-dependent serine protease that mediates the selective degradation of mutant and abnormal proteins as well as certain short-lived regulatory proteins. Required for cellular homeostasis and for survival from DNA damage and developmental changes induced by stress. Degrades polypeptides processively to yield small peptide fragments that are 5 to 10 amino acids long. Binds to DNA in a double-stranded, site-specific manner.</text>
</comment>
<dbReference type="HAMAP" id="MF_01973">
    <property type="entry name" value="lon_bact"/>
    <property type="match status" value="1"/>
</dbReference>
<evidence type="ECO:0000313" key="22">
    <source>
        <dbReference type="Proteomes" id="UP000070442"/>
    </source>
</evidence>
<dbReference type="PATRIC" id="fig|755172.3.peg.762"/>
<comment type="subcellular location">
    <subcellularLocation>
        <location evidence="1 14 15">Cytoplasm</location>
    </subcellularLocation>
</comment>
<dbReference type="GO" id="GO:0005524">
    <property type="term" value="F:ATP binding"/>
    <property type="evidence" value="ECO:0007669"/>
    <property type="project" value="UniProtKB-UniRule"/>
</dbReference>
<name>A0A134AH70_9FIRM</name>
<dbReference type="AlphaFoldDB" id="A0A134AH70"/>
<dbReference type="PIRSF" id="PIRSF001174">
    <property type="entry name" value="Lon_proteas"/>
    <property type="match status" value="1"/>
</dbReference>
<dbReference type="PRINTS" id="PR00830">
    <property type="entry name" value="ENDOLAPTASE"/>
</dbReference>
<keyword evidence="5 14" id="KW-0378">Hydrolase</keyword>
<comment type="subunit">
    <text evidence="14 15">Homohexamer. Organized in a ring with a central cavity.</text>
</comment>
<dbReference type="Gene3D" id="1.20.58.1480">
    <property type="match status" value="1"/>
</dbReference>
<evidence type="ECO:0000256" key="5">
    <source>
        <dbReference type="ARBA" id="ARBA00022801"/>
    </source>
</evidence>
<evidence type="ECO:0000256" key="16">
    <source>
        <dbReference type="PIRSR" id="PIRSR001174-1"/>
    </source>
</evidence>
<sequence>MTRLSANGLYPLLALRDMVILPHVVTHYDAARKRSVAAIEHADDTDGYLFVVTQRDPNVEDPDVEDYYDTGTICKINQILRLPGGIVRVLVKGIARGVINEIDEGDKLTEVRVEPYEDDEEAMDDNEIEALFRMTQDDLSEYSEKNNKVYPGLLDSVIDDRDPGAFADTVAGYVNMKVEDAQQILDAFDLKERLTRLHSILVKENELLTIGNAIDDKVKTSMNESQREYFLKEQMRVIRSELSGEDEKEDVDLYREKLAEKKLPDHVREKAERELDKLERMNTASPEYGGMTNYLDWILDLPWCESAKESRDLKAARKILDDEHYGLKDIKERILEFIALRNKSKNARSPILCLVGPPGVGKTSVAASVAHALSIPYVRMSLGGMTDENEIRGHRRTYVGSMPGRVISLMKQAGKNNPLFLLDEIDKVGKDYRGDPASGLLEVLDPAQNNTFTDRYMEVPFDLSNVFFITTANTTKTIPAPLLDRMEIIQLGGYTPEEKREIAKNHLWPKQLKEVGYDAEDIRLSDGAVDGIIEGYTQEAGVRMLDKSLAKIIRKVNLECMETGKTGVRITARNLQKYLGEEKTFAQRIEEKNLVGYVNGLAWTSVGGVILGIEVNVVPGSGKLQLTGQLGNVMKESAQAALTYLWSMADTLGLDESLKAKQDIHIHVPDGATPKDGPSAGTAMTTALYSAMTGKAVDRHIAMTGEVTLRGRVLPIGGLKEKLLAAQRAGVTKVLIPKANLRDIKEMDSPSIKKLTIVGVETMDEVLKEAIVHDDEN</sequence>
<evidence type="ECO:0000259" key="20">
    <source>
        <dbReference type="PROSITE" id="PS51787"/>
    </source>
</evidence>
<dbReference type="SMART" id="SM00464">
    <property type="entry name" value="LON"/>
    <property type="match status" value="1"/>
</dbReference>
<keyword evidence="4 14" id="KW-0547">Nucleotide-binding</keyword>
<comment type="induction">
    <text evidence="14">By heat shock.</text>
</comment>
<keyword evidence="22" id="KW-1185">Reference proteome</keyword>
<dbReference type="FunFam" id="3.40.50.300:FF:000021">
    <property type="entry name" value="Lon protease homolog"/>
    <property type="match status" value="1"/>
</dbReference>
<dbReference type="InterPro" id="IPR004815">
    <property type="entry name" value="Lon_bac/euk-typ"/>
</dbReference>
<dbReference type="InterPro" id="IPR003593">
    <property type="entry name" value="AAA+_ATPase"/>
</dbReference>
<evidence type="ECO:0000256" key="3">
    <source>
        <dbReference type="ARBA" id="ARBA00022670"/>
    </source>
</evidence>
<evidence type="ECO:0000256" key="2">
    <source>
        <dbReference type="ARBA" id="ARBA00022490"/>
    </source>
</evidence>
<feature type="active site" evidence="14 16">
    <location>
        <position position="722"/>
    </location>
</feature>
<accession>A0A134AH70</accession>
<evidence type="ECO:0000256" key="13">
    <source>
        <dbReference type="ARBA" id="ARBA00082722"/>
    </source>
</evidence>
<evidence type="ECO:0000256" key="9">
    <source>
        <dbReference type="ARBA" id="ARBA00050665"/>
    </source>
</evidence>
<feature type="binding site" evidence="14 17">
    <location>
        <begin position="356"/>
        <end position="363"/>
    </location>
    <ligand>
        <name>ATP</name>
        <dbReference type="ChEBI" id="CHEBI:30616"/>
    </ligand>
</feature>
<dbReference type="FunFam" id="1.20.5.5270:FF:000002">
    <property type="entry name" value="Lon protease homolog"/>
    <property type="match status" value="1"/>
</dbReference>
<evidence type="ECO:0000256" key="17">
    <source>
        <dbReference type="PIRSR" id="PIRSR001174-2"/>
    </source>
</evidence>
<evidence type="ECO:0000256" key="14">
    <source>
        <dbReference type="HAMAP-Rule" id="MF_01973"/>
    </source>
</evidence>
<dbReference type="Pfam" id="PF05362">
    <property type="entry name" value="Lon_C"/>
    <property type="match status" value="1"/>
</dbReference>
<dbReference type="NCBIfam" id="TIGR00763">
    <property type="entry name" value="lon"/>
    <property type="match status" value="1"/>
</dbReference>
<organism evidence="21 22">
    <name type="scientific">Aedoeadaptatus coxii</name>
    <dbReference type="NCBI Taxonomy" id="755172"/>
    <lineage>
        <taxon>Bacteria</taxon>
        <taxon>Bacillati</taxon>
        <taxon>Bacillota</taxon>
        <taxon>Tissierellia</taxon>
        <taxon>Tissierellales</taxon>
        <taxon>Peptoniphilaceae</taxon>
        <taxon>Aedoeadaptatus</taxon>
    </lineage>
</organism>
<dbReference type="InterPro" id="IPR008269">
    <property type="entry name" value="Lon_proteolytic"/>
</dbReference>
<dbReference type="STRING" id="755172.HMPREF1863_00793"/>
<feature type="active site" evidence="14 16">
    <location>
        <position position="679"/>
    </location>
</feature>
<dbReference type="SMART" id="SM00382">
    <property type="entry name" value="AAA"/>
    <property type="match status" value="1"/>
</dbReference>
<evidence type="ECO:0000256" key="12">
    <source>
        <dbReference type="ARBA" id="ARBA00071934"/>
    </source>
</evidence>
<evidence type="ECO:0000256" key="4">
    <source>
        <dbReference type="ARBA" id="ARBA00022741"/>
    </source>
</evidence>
<evidence type="ECO:0000256" key="18">
    <source>
        <dbReference type="PROSITE-ProRule" id="PRU01122"/>
    </source>
</evidence>
<dbReference type="InterPro" id="IPR015947">
    <property type="entry name" value="PUA-like_sf"/>
</dbReference>
<dbReference type="SUPFAM" id="SSF52540">
    <property type="entry name" value="P-loop containing nucleoside triphosphate hydrolases"/>
    <property type="match status" value="1"/>
</dbReference>
<dbReference type="EMBL" id="LSDG01000023">
    <property type="protein sequence ID" value="KXB67067.1"/>
    <property type="molecule type" value="Genomic_DNA"/>
</dbReference>
<feature type="domain" description="Lon N-terminal" evidence="20">
    <location>
        <begin position="10"/>
        <end position="205"/>
    </location>
</feature>
<evidence type="ECO:0000256" key="6">
    <source>
        <dbReference type="ARBA" id="ARBA00022825"/>
    </source>
</evidence>
<keyword evidence="6 14" id="KW-0720">Serine protease</keyword>
<dbReference type="GO" id="GO:0034605">
    <property type="term" value="P:cellular response to heat"/>
    <property type="evidence" value="ECO:0007669"/>
    <property type="project" value="UniProtKB-UniRule"/>
</dbReference>
<dbReference type="Pfam" id="PF02190">
    <property type="entry name" value="LON_substr_bdg"/>
    <property type="match status" value="1"/>
</dbReference>
<evidence type="ECO:0000256" key="1">
    <source>
        <dbReference type="ARBA" id="ARBA00004496"/>
    </source>
</evidence>
<dbReference type="OrthoDB" id="9803599at2"/>
<dbReference type="InterPro" id="IPR027543">
    <property type="entry name" value="Lon_bac"/>
</dbReference>
<dbReference type="InterPro" id="IPR046336">
    <property type="entry name" value="Lon_prtase_N_sf"/>
</dbReference>
<keyword evidence="8 14" id="KW-0346">Stress response</keyword>
<dbReference type="EC" id="3.4.21.53" evidence="11 14"/>
<evidence type="ECO:0000256" key="15">
    <source>
        <dbReference type="PIRNR" id="PIRNR001174"/>
    </source>
</evidence>
<evidence type="ECO:0000256" key="8">
    <source>
        <dbReference type="ARBA" id="ARBA00023016"/>
    </source>
</evidence>
<comment type="caution">
    <text evidence="21">The sequence shown here is derived from an EMBL/GenBank/DDBJ whole genome shotgun (WGS) entry which is preliminary data.</text>
</comment>
<dbReference type="GO" id="GO:0004252">
    <property type="term" value="F:serine-type endopeptidase activity"/>
    <property type="evidence" value="ECO:0007669"/>
    <property type="project" value="UniProtKB-UniRule"/>
</dbReference>
<dbReference type="Proteomes" id="UP000070442">
    <property type="component" value="Unassembled WGS sequence"/>
</dbReference>
<dbReference type="InterPro" id="IPR003959">
    <property type="entry name" value="ATPase_AAA_core"/>
</dbReference>
<dbReference type="PANTHER" id="PTHR10046">
    <property type="entry name" value="ATP DEPENDENT LON PROTEASE FAMILY MEMBER"/>
    <property type="match status" value="1"/>
</dbReference>
<dbReference type="RefSeq" id="WP_068367460.1">
    <property type="nucleotide sequence ID" value="NZ_KQ960172.1"/>
</dbReference>
<evidence type="ECO:0000256" key="11">
    <source>
        <dbReference type="ARBA" id="ARBA00066743"/>
    </source>
</evidence>